<dbReference type="PANTHER" id="PTHR10146">
    <property type="entry name" value="PROLINE SYNTHETASE CO-TRANSCRIBED BACTERIAL HOMOLOG PROTEIN"/>
    <property type="match status" value="1"/>
</dbReference>
<dbReference type="HAMAP" id="MF_02087">
    <property type="entry name" value="PLP_homeostasis"/>
    <property type="match status" value="1"/>
</dbReference>
<dbReference type="CDD" id="cd00635">
    <property type="entry name" value="PLPDE_III_YBL036c_like"/>
    <property type="match status" value="1"/>
</dbReference>
<dbReference type="Proteomes" id="UP000001477">
    <property type="component" value="Chromosome"/>
</dbReference>
<keyword evidence="1 2" id="KW-0663">Pyridoxal phosphate</keyword>
<dbReference type="GO" id="GO:0030170">
    <property type="term" value="F:pyridoxal phosphate binding"/>
    <property type="evidence" value="ECO:0007669"/>
    <property type="project" value="UniProtKB-UniRule"/>
</dbReference>
<evidence type="ECO:0000259" key="5">
    <source>
        <dbReference type="Pfam" id="PF01168"/>
    </source>
</evidence>
<comment type="cofactor">
    <cofactor evidence="3">
        <name>pyridoxal 5'-phosphate</name>
        <dbReference type="ChEBI" id="CHEBI:597326"/>
    </cofactor>
</comment>
<evidence type="ECO:0000256" key="1">
    <source>
        <dbReference type="ARBA" id="ARBA00022898"/>
    </source>
</evidence>
<name>C4ZA37_AGARV</name>
<dbReference type="Gene3D" id="3.20.20.10">
    <property type="entry name" value="Alanine racemase"/>
    <property type="match status" value="1"/>
</dbReference>
<evidence type="ECO:0000256" key="4">
    <source>
        <dbReference type="RuleBase" id="RU004514"/>
    </source>
</evidence>
<dbReference type="KEGG" id="ere:EUBREC_1734"/>
<feature type="modified residue" description="N6-(pyridoxal phosphate)lysine" evidence="2 3">
    <location>
        <position position="49"/>
    </location>
</feature>
<dbReference type="PANTHER" id="PTHR10146:SF14">
    <property type="entry name" value="PYRIDOXAL PHOSPHATE HOMEOSTASIS PROTEIN"/>
    <property type="match status" value="1"/>
</dbReference>
<reference evidence="6 7" key="1">
    <citation type="journal article" date="2009" name="Proc. Natl. Acad. Sci. U.S.A.">
        <title>Characterizing a model human gut microbiota composed of members of its two dominant bacterial phyla.</title>
        <authorList>
            <person name="Mahowald M.A."/>
            <person name="Rey F.E."/>
            <person name="Seedorf H."/>
            <person name="Turnbaugh P.J."/>
            <person name="Fulton R.S."/>
            <person name="Wollam A."/>
            <person name="Shah N."/>
            <person name="Wang C."/>
            <person name="Magrini V."/>
            <person name="Wilson R.K."/>
            <person name="Cantarel B.L."/>
            <person name="Coutinho P.M."/>
            <person name="Henrissat B."/>
            <person name="Crock L.W."/>
            <person name="Russell A."/>
            <person name="Verberkmoes N.C."/>
            <person name="Hettich R.L."/>
            <person name="Gordon J.I."/>
        </authorList>
    </citation>
    <scope>NUCLEOTIDE SEQUENCE [LARGE SCALE GENOMIC DNA]</scope>
    <source>
        <strain evidence="7">ATCC 33656 / DSM 3377 / JCM 17463 / KCTC 5835 / LMG 30912 / VPI 0990</strain>
    </source>
</reference>
<gene>
    <name evidence="6" type="ordered locus">EUBREC_1734</name>
</gene>
<dbReference type="STRING" id="515619.EUBREC_1734"/>
<dbReference type="SUPFAM" id="SSF51419">
    <property type="entry name" value="PLP-binding barrel"/>
    <property type="match status" value="1"/>
</dbReference>
<dbReference type="InterPro" id="IPR029066">
    <property type="entry name" value="PLP-binding_barrel"/>
</dbReference>
<evidence type="ECO:0000256" key="2">
    <source>
        <dbReference type="HAMAP-Rule" id="MF_02087"/>
    </source>
</evidence>
<feature type="domain" description="Alanine racemase N-terminal" evidence="5">
    <location>
        <begin position="20"/>
        <end position="241"/>
    </location>
</feature>
<dbReference type="HOGENOM" id="CLU_059988_1_0_9"/>
<evidence type="ECO:0000256" key="3">
    <source>
        <dbReference type="PIRSR" id="PIRSR004848-1"/>
    </source>
</evidence>
<dbReference type="EMBL" id="CP001107">
    <property type="protein sequence ID" value="ACR75478.1"/>
    <property type="molecule type" value="Genomic_DNA"/>
</dbReference>
<dbReference type="PROSITE" id="PS01211">
    <property type="entry name" value="UPF0001"/>
    <property type="match status" value="1"/>
</dbReference>
<dbReference type="InterPro" id="IPR011078">
    <property type="entry name" value="PyrdxlP_homeostasis"/>
</dbReference>
<sequence length="247" mass="27987">MVINIIEKYTERADFMLKDNLHQVQQNIKAACDRAHRNYSDVTLIAVSKTKPVEMLSEIYDEGIREFGENKVQEMCEKMEVMPKDIHWHMIGHLQTNKVKYIVGKTSLIHSVDSLHLAKEIQKQAIKHDCSCDILVEVNIAGEESKFGTSQDEAISLVEEIAKLDHIHIKGLMTIAPFVDDPEDNRQYFRDIKQLSVDIAQKNIDNVSMNVLSMGMTGDYTVAIEEGATMVRVGTGIFGERDYSNAN</sequence>
<comment type="function">
    <text evidence="2">Pyridoxal 5'-phosphate (PLP)-binding protein, which is involved in PLP homeostasis.</text>
</comment>
<dbReference type="FunFam" id="3.20.20.10:FF:000018">
    <property type="entry name" value="Pyridoxal phosphate homeostasis protein"/>
    <property type="match status" value="1"/>
</dbReference>
<dbReference type="AlphaFoldDB" id="C4ZA37"/>
<organism evidence="6 7">
    <name type="scientific">Agathobacter rectalis (strain ATCC 33656 / DSM 3377 / JCM 17463 / KCTC 5835 / VPI 0990)</name>
    <name type="common">Eubacterium rectale</name>
    <dbReference type="NCBI Taxonomy" id="515619"/>
    <lineage>
        <taxon>Bacteria</taxon>
        <taxon>Bacillati</taxon>
        <taxon>Bacillota</taxon>
        <taxon>Clostridia</taxon>
        <taxon>Lachnospirales</taxon>
        <taxon>Lachnospiraceae</taxon>
        <taxon>Agathobacter</taxon>
    </lineage>
</organism>
<comment type="similarity">
    <text evidence="2 4">Belongs to the pyridoxal phosphate-binding protein YggS/PROSC family.</text>
</comment>
<dbReference type="NCBIfam" id="TIGR00044">
    <property type="entry name" value="YggS family pyridoxal phosphate-dependent enzyme"/>
    <property type="match status" value="1"/>
</dbReference>
<accession>C4ZA37</accession>
<protein>
    <recommendedName>
        <fullName evidence="2">Pyridoxal phosphate homeostasis protein</fullName>
        <shortName evidence="2">PLP homeostasis protein</shortName>
    </recommendedName>
</protein>
<evidence type="ECO:0000313" key="7">
    <source>
        <dbReference type="Proteomes" id="UP000001477"/>
    </source>
</evidence>
<dbReference type="PIRSF" id="PIRSF004848">
    <property type="entry name" value="YBL036c_PLPDEIII"/>
    <property type="match status" value="1"/>
</dbReference>
<dbReference type="PaxDb" id="515619-EUBREC_1734"/>
<dbReference type="Pfam" id="PF01168">
    <property type="entry name" value="Ala_racemase_N"/>
    <property type="match status" value="1"/>
</dbReference>
<dbReference type="InterPro" id="IPR001608">
    <property type="entry name" value="Ala_racemase_N"/>
</dbReference>
<proteinExistence type="inferred from homology"/>
<evidence type="ECO:0000313" key="6">
    <source>
        <dbReference type="EMBL" id="ACR75478.1"/>
    </source>
</evidence>